<dbReference type="PANTHER" id="PTHR42834">
    <property type="entry name" value="ENDONUCLEASE/EXONUCLEASE/PHOSPHATASE FAMILY PROTEIN (AFU_ORTHOLOGUE AFUA_3G09210)"/>
    <property type="match status" value="1"/>
</dbReference>
<evidence type="ECO:0000313" key="7">
    <source>
        <dbReference type="Proteomes" id="UP001501337"/>
    </source>
</evidence>
<dbReference type="PROSITE" id="PS51766">
    <property type="entry name" value="DOCKERIN"/>
    <property type="match status" value="1"/>
</dbReference>
<dbReference type="InterPro" id="IPR002105">
    <property type="entry name" value="Dockerin_1_rpt"/>
</dbReference>
<sequence length="876" mass="92871">MKQTFHPALRPLTVAVLLAQTFGVSAADDLYISEYIEGSSNNKALEIANTTGADIDLAAYEVQYFFNGSLTAGTTLNLTGTVPAGEVYVVASSAANDTILGQADFTSGSSFYNGDDAITLLNGGVVVDSIGQIGTDPGSQWGDSNNGTQNQTLRRKSNVTAGDTNADDAFDPSLEWDAFPQDTFDGLGSLDGANPGDGDGDDGDTGGVAAGQCGETATFIHVVQGSGNSSPLVDSAVIVEGLVTAVREDGFFIQEEVADEDGDPATSEGLFIVSAEAPVVGNIARVAGSVGEFFGRTQLADVSDIVDCAVTAEASSTLISLPLQAGADLESLEGMQVRVADLKISDVNDLWRFGEVGLSNEIKRQPTDVYAPGTSEYEALVAANAENQVYLEDTSAASFPPELSFYTQFSYSNTIRIGDIVSAAGPLNFSFGKYKINPTEPVVVIGTREALPELQSGNLTIASFNVLNYFNGEVQADGTVSFDYSANRGASSPEAFELQQARIVDAIRKLDADVIGLMEIENDGYDQSSAIQSLVDAVNADIPEAEQFAFVATADGGLLGTDAIAVGLLYRPAVVTPDGIAKEVPMPIQTLENGNLVQMRTALLQSFSHVDTEERFAVAVNHFKSKGSQCLEDGASPTLIDTAQGSCNALRVSAAITLGEAMTSADLPERLMILGDLNAYSAEDPIAILTEYDPAERGYTIKTAMNTAADGGASVEVTETFGYTNVAEQFDPNGFSYWFFGSGQVGSLDHILVNDAMLDDIVDATHWNINAPEPYQLQYDQALRFYPDSEGYSFTEVGPYRSSDHDPFLVSLNLEAAAPATPVGDFNKDGRITGKDLAALIGQLYRKVTDTNAQFDLTGDGRITLKDFFAFLRLLR</sequence>
<evidence type="ECO:0000256" key="2">
    <source>
        <dbReference type="SAM" id="SignalP"/>
    </source>
</evidence>
<evidence type="ECO:0000259" key="4">
    <source>
        <dbReference type="PROSITE" id="PS51766"/>
    </source>
</evidence>
<keyword evidence="2" id="KW-0732">Signal</keyword>
<evidence type="ECO:0000259" key="3">
    <source>
        <dbReference type="PROSITE" id="PS50222"/>
    </source>
</evidence>
<dbReference type="Gene3D" id="1.10.1330.10">
    <property type="entry name" value="Dockerin domain"/>
    <property type="match status" value="1"/>
</dbReference>
<dbReference type="InterPro" id="IPR036415">
    <property type="entry name" value="Lamin_tail_dom_sf"/>
</dbReference>
<name>A0ABP7PP18_9GAMM</name>
<evidence type="ECO:0000259" key="5">
    <source>
        <dbReference type="PROSITE" id="PS51841"/>
    </source>
</evidence>
<dbReference type="PANTHER" id="PTHR42834:SF1">
    <property type="entry name" value="ENDONUCLEASE_EXONUCLEASE_PHOSPHATASE FAMILY PROTEIN (AFU_ORTHOLOGUE AFUA_3G09210)"/>
    <property type="match status" value="1"/>
</dbReference>
<dbReference type="EMBL" id="BAABBO010000011">
    <property type="protein sequence ID" value="GAA3968439.1"/>
    <property type="molecule type" value="Genomic_DNA"/>
</dbReference>
<dbReference type="GO" id="GO:0004519">
    <property type="term" value="F:endonuclease activity"/>
    <property type="evidence" value="ECO:0007669"/>
    <property type="project" value="UniProtKB-KW"/>
</dbReference>
<organism evidence="6 7">
    <name type="scientific">Allohahella marinimesophila</name>
    <dbReference type="NCBI Taxonomy" id="1054972"/>
    <lineage>
        <taxon>Bacteria</taxon>
        <taxon>Pseudomonadati</taxon>
        <taxon>Pseudomonadota</taxon>
        <taxon>Gammaproteobacteria</taxon>
        <taxon>Oceanospirillales</taxon>
        <taxon>Hahellaceae</taxon>
        <taxon>Allohahella</taxon>
    </lineage>
</organism>
<dbReference type="InterPro" id="IPR016134">
    <property type="entry name" value="Dockerin_dom"/>
</dbReference>
<dbReference type="InterPro" id="IPR036439">
    <property type="entry name" value="Dockerin_dom_sf"/>
</dbReference>
<feature type="domain" description="EF-hand" evidence="3">
    <location>
        <begin position="853"/>
        <end position="876"/>
    </location>
</feature>
<dbReference type="SUPFAM" id="SSF56219">
    <property type="entry name" value="DNase I-like"/>
    <property type="match status" value="1"/>
</dbReference>
<keyword evidence="6" id="KW-0378">Hydrolase</keyword>
<dbReference type="Gene3D" id="3.60.10.10">
    <property type="entry name" value="Endonuclease/exonuclease/phosphatase"/>
    <property type="match status" value="1"/>
</dbReference>
<feature type="compositionally biased region" description="Polar residues" evidence="1">
    <location>
        <begin position="137"/>
        <end position="163"/>
    </location>
</feature>
<feature type="region of interest" description="Disordered" evidence="1">
    <location>
        <begin position="186"/>
        <end position="206"/>
    </location>
</feature>
<dbReference type="SUPFAM" id="SSF74853">
    <property type="entry name" value="Lamin A/C globular tail domain"/>
    <property type="match status" value="1"/>
</dbReference>
<dbReference type="RefSeq" id="WP_344807365.1">
    <property type="nucleotide sequence ID" value="NZ_BAABBO010000011.1"/>
</dbReference>
<dbReference type="InterPro" id="IPR005135">
    <property type="entry name" value="Endo/exonuclease/phosphatase"/>
</dbReference>
<evidence type="ECO:0000313" key="6">
    <source>
        <dbReference type="EMBL" id="GAA3968439.1"/>
    </source>
</evidence>
<keyword evidence="7" id="KW-1185">Reference proteome</keyword>
<evidence type="ECO:0000256" key="1">
    <source>
        <dbReference type="SAM" id="MobiDB-lite"/>
    </source>
</evidence>
<dbReference type="CDD" id="cd04486">
    <property type="entry name" value="YhcR_OBF_like"/>
    <property type="match status" value="1"/>
</dbReference>
<dbReference type="CDD" id="cd14256">
    <property type="entry name" value="Dockerin_I"/>
    <property type="match status" value="1"/>
</dbReference>
<proteinExistence type="predicted"/>
<feature type="signal peptide" evidence="2">
    <location>
        <begin position="1"/>
        <end position="26"/>
    </location>
</feature>
<dbReference type="Proteomes" id="UP001501337">
    <property type="component" value="Unassembled WGS sequence"/>
</dbReference>
<feature type="domain" description="Dockerin" evidence="4">
    <location>
        <begin position="819"/>
        <end position="876"/>
    </location>
</feature>
<dbReference type="PROSITE" id="PS50222">
    <property type="entry name" value="EF_HAND_2"/>
    <property type="match status" value="1"/>
</dbReference>
<dbReference type="NCBIfam" id="NF033681">
    <property type="entry name" value="ExeM_NucH_DNase"/>
    <property type="match status" value="1"/>
</dbReference>
<comment type="caution">
    <text evidence="6">The sequence shown here is derived from an EMBL/GenBank/DDBJ whole genome shotgun (WGS) entry which is preliminary data.</text>
</comment>
<dbReference type="InterPro" id="IPR001322">
    <property type="entry name" value="Lamin_tail_dom"/>
</dbReference>
<dbReference type="PROSITE" id="PS00018">
    <property type="entry name" value="EF_HAND_1"/>
    <property type="match status" value="1"/>
</dbReference>
<gene>
    <name evidence="6" type="ORF">GCM10022278_27810</name>
</gene>
<dbReference type="InterPro" id="IPR036691">
    <property type="entry name" value="Endo/exonu/phosph_ase_sf"/>
</dbReference>
<keyword evidence="6" id="KW-0255">Endonuclease</keyword>
<dbReference type="PROSITE" id="PS51841">
    <property type="entry name" value="LTD"/>
    <property type="match status" value="1"/>
</dbReference>
<dbReference type="InterPro" id="IPR002048">
    <property type="entry name" value="EF_hand_dom"/>
</dbReference>
<feature type="domain" description="LTD" evidence="5">
    <location>
        <begin position="18"/>
        <end position="134"/>
    </location>
</feature>
<dbReference type="Pfam" id="PF00932">
    <property type="entry name" value="LTD"/>
    <property type="match status" value="1"/>
</dbReference>
<dbReference type="Pfam" id="PF00404">
    <property type="entry name" value="Dockerin_1"/>
    <property type="match status" value="1"/>
</dbReference>
<dbReference type="InterPro" id="IPR018247">
    <property type="entry name" value="EF_Hand_1_Ca_BS"/>
</dbReference>
<protein>
    <submittedName>
        <fullName evidence="6">ExeM/NucH family extracellular endonuclease</fullName>
    </submittedName>
</protein>
<dbReference type="Pfam" id="PF03372">
    <property type="entry name" value="Exo_endo_phos"/>
    <property type="match status" value="1"/>
</dbReference>
<reference evidence="7" key="1">
    <citation type="journal article" date="2019" name="Int. J. Syst. Evol. Microbiol.">
        <title>The Global Catalogue of Microorganisms (GCM) 10K type strain sequencing project: providing services to taxonomists for standard genome sequencing and annotation.</title>
        <authorList>
            <consortium name="The Broad Institute Genomics Platform"/>
            <consortium name="The Broad Institute Genome Sequencing Center for Infectious Disease"/>
            <person name="Wu L."/>
            <person name="Ma J."/>
        </authorList>
    </citation>
    <scope>NUCLEOTIDE SEQUENCE [LARGE SCALE GENOMIC DNA]</scope>
    <source>
        <strain evidence="7">JCM 17555</strain>
    </source>
</reference>
<accession>A0ABP7PP18</accession>
<dbReference type="InterPro" id="IPR047971">
    <property type="entry name" value="ExeM-like"/>
</dbReference>
<dbReference type="SUPFAM" id="SSF63446">
    <property type="entry name" value="Type I dockerin domain"/>
    <property type="match status" value="1"/>
</dbReference>
<feature type="region of interest" description="Disordered" evidence="1">
    <location>
        <begin position="135"/>
        <end position="171"/>
    </location>
</feature>
<feature type="chain" id="PRO_5047005075" evidence="2">
    <location>
        <begin position="27"/>
        <end position="876"/>
    </location>
</feature>
<keyword evidence="6" id="KW-0540">Nuclease</keyword>